<evidence type="ECO:0000313" key="3">
    <source>
        <dbReference type="EMBL" id="KAJ7366743.1"/>
    </source>
</evidence>
<dbReference type="InterPro" id="IPR040345">
    <property type="entry name" value="Mug56/Spo71"/>
</dbReference>
<evidence type="ECO:0000256" key="1">
    <source>
        <dbReference type="SAM" id="MobiDB-lite"/>
    </source>
</evidence>
<dbReference type="InterPro" id="IPR039486">
    <property type="entry name" value="Mug56/Spo71_PH"/>
</dbReference>
<name>A0AAD7ARQ4_9AGAR</name>
<dbReference type="GO" id="GO:1902657">
    <property type="term" value="P:protein localization to prospore membrane"/>
    <property type="evidence" value="ECO:0007669"/>
    <property type="project" value="InterPro"/>
</dbReference>
<keyword evidence="4" id="KW-1185">Reference proteome</keyword>
<feature type="region of interest" description="Disordered" evidence="1">
    <location>
        <begin position="61"/>
        <end position="88"/>
    </location>
</feature>
<feature type="region of interest" description="Disordered" evidence="1">
    <location>
        <begin position="959"/>
        <end position="980"/>
    </location>
</feature>
<feature type="region of interest" description="Disordered" evidence="1">
    <location>
        <begin position="694"/>
        <end position="738"/>
    </location>
</feature>
<dbReference type="InterPro" id="IPR057379">
    <property type="entry name" value="PH_SPO71"/>
</dbReference>
<sequence>MPPIPTILEPESVGVPPPFRKSASGATKKSSKSNLKAAVENGGHLHKRVFIGPMPEKVVPLADAASGKGKKKKRRIRLGSSDDDDEEGHISQIIREHAFAFFIQQGGNEEDWEETREQSVREEMLRRWRETEWGTIWGRRQSKGKEPKQAKRWIGGSFEVGDILGVNILAEPAESIRERMSNRSARSASQKPPASSSHLPFSVDEGASAFFTPEEGATSFFAPEPPGGSTLRPTLSVGVAENDVRRAQSDFAARPTLELSTAQVKSDSHVPGIGKQRERVVHYAESPVREVDSPAPPSAVLERSLSQLPDTSAQAMRTPDPPRQLPGNITMRDRMLVRVGYTESESIGPVFDEEMSRKTRGIRYQEWAEFIVLWRNSSIHFYEAHNVPGTKWLTGSKYRLAFIVPLKSTKTRLSLYSFVDLTWSLTCAPTSIHHDSKARAIFRRAKEGTNIFICKLKSRSRAADWMWAIWRRLGGLLPPSLEIRHPNLDTRVKMELPGVESPEMFTRDNIVALCTQSLRRIKDWRELIELQLSEGKELELAWRLGTQLDWVWLDTDVLDEPRECAVLCGLAMQQSIPSPVLEVRLAHHSAQHFVLKNGTRVPEPPSIEGYLERIRPNTQTKHLMYLVTHDGNLFSLDSEKAHPPSPMGIGQAESADALRRAEVQRGAEQIFSATGVSDLRSILTVRRAFQPVVPASHDTPDIGDDQSSYVSHASHIERSESDDEDEGGEETLRTAQDKPHLRMKRSFELLLKNGHIIRFEAHSRKVAVEWIERLQALISYWKQRHRIDASEEMDLAQAYRPRLTTRRHVLRNDSELPPEPPVDTSSPMPALSNLYSWCVLQGCKPVLRGGKIFVRRGLYGQYTFVQLFLLPGHLVQFRITPGSALHLGMHKNINLTDAYVCSGYFAALTLPNGEYVSDNALPRRYQDGLETDDPDEDTLFMLWYYPHRTAVNVALEVPQAEDQADEQQKKQADNAGPRVPSLSAKRKVAVFRCRNKLERDAWTWALNCEIDKIVRRQVDREDRLRNTGGSLG</sequence>
<dbReference type="SMART" id="SM00233">
    <property type="entry name" value="PH"/>
    <property type="match status" value="1"/>
</dbReference>
<reference evidence="3" key="1">
    <citation type="submission" date="2023-03" db="EMBL/GenBank/DDBJ databases">
        <title>Massive genome expansion in bonnet fungi (Mycena s.s.) driven by repeated elements and novel gene families across ecological guilds.</title>
        <authorList>
            <consortium name="Lawrence Berkeley National Laboratory"/>
            <person name="Harder C.B."/>
            <person name="Miyauchi S."/>
            <person name="Viragh M."/>
            <person name="Kuo A."/>
            <person name="Thoen E."/>
            <person name="Andreopoulos B."/>
            <person name="Lu D."/>
            <person name="Skrede I."/>
            <person name="Drula E."/>
            <person name="Henrissat B."/>
            <person name="Morin E."/>
            <person name="Kohler A."/>
            <person name="Barry K."/>
            <person name="LaButti K."/>
            <person name="Morin E."/>
            <person name="Salamov A."/>
            <person name="Lipzen A."/>
            <person name="Mereny Z."/>
            <person name="Hegedus B."/>
            <person name="Baldrian P."/>
            <person name="Stursova M."/>
            <person name="Weitz H."/>
            <person name="Taylor A."/>
            <person name="Grigoriev I.V."/>
            <person name="Nagy L.G."/>
            <person name="Martin F."/>
            <person name="Kauserud H."/>
        </authorList>
    </citation>
    <scope>NUCLEOTIDE SEQUENCE</scope>
    <source>
        <strain evidence="3">CBHHK002</strain>
    </source>
</reference>
<comment type="caution">
    <text evidence="3">The sequence shown here is derived from an EMBL/GenBank/DDBJ whole genome shotgun (WGS) entry which is preliminary data.</text>
</comment>
<evidence type="ECO:0000259" key="2">
    <source>
        <dbReference type="SMART" id="SM00233"/>
    </source>
</evidence>
<proteinExistence type="predicted"/>
<feature type="region of interest" description="Disordered" evidence="1">
    <location>
        <begin position="179"/>
        <end position="201"/>
    </location>
</feature>
<dbReference type="Proteomes" id="UP001218218">
    <property type="component" value="Unassembled WGS sequence"/>
</dbReference>
<feature type="domain" description="PH" evidence="2">
    <location>
        <begin position="605"/>
        <end position="781"/>
    </location>
</feature>
<dbReference type="EMBL" id="JARIHO010000002">
    <property type="protein sequence ID" value="KAJ7366743.1"/>
    <property type="molecule type" value="Genomic_DNA"/>
</dbReference>
<accession>A0AAD7ARQ4</accession>
<feature type="compositionally biased region" description="Basic residues" evidence="1">
    <location>
        <begin position="68"/>
        <end position="77"/>
    </location>
</feature>
<dbReference type="SUPFAM" id="SSF50729">
    <property type="entry name" value="PH domain-like"/>
    <property type="match status" value="1"/>
</dbReference>
<dbReference type="Pfam" id="PF23207">
    <property type="entry name" value="PH_SPO71"/>
    <property type="match status" value="1"/>
</dbReference>
<organism evidence="3 4">
    <name type="scientific">Mycena albidolilacea</name>
    <dbReference type="NCBI Taxonomy" id="1033008"/>
    <lineage>
        <taxon>Eukaryota</taxon>
        <taxon>Fungi</taxon>
        <taxon>Dikarya</taxon>
        <taxon>Basidiomycota</taxon>
        <taxon>Agaricomycotina</taxon>
        <taxon>Agaricomycetes</taxon>
        <taxon>Agaricomycetidae</taxon>
        <taxon>Agaricales</taxon>
        <taxon>Marasmiineae</taxon>
        <taxon>Mycenaceae</taxon>
        <taxon>Mycena</taxon>
    </lineage>
</organism>
<feature type="region of interest" description="Disordered" evidence="1">
    <location>
        <begin position="1"/>
        <end position="39"/>
    </location>
</feature>
<feature type="compositionally biased region" description="Polar residues" evidence="1">
    <location>
        <begin position="182"/>
        <end position="199"/>
    </location>
</feature>
<dbReference type="PANTHER" id="PTHR28076">
    <property type="entry name" value="SPORULATION-SPECIFIC PROTEIN 71"/>
    <property type="match status" value="1"/>
</dbReference>
<dbReference type="InterPro" id="IPR001849">
    <property type="entry name" value="PH_domain"/>
</dbReference>
<feature type="compositionally biased region" description="Acidic residues" evidence="1">
    <location>
        <begin position="720"/>
        <end position="729"/>
    </location>
</feature>
<dbReference type="Pfam" id="PF15404">
    <property type="entry name" value="PH_4"/>
    <property type="match status" value="1"/>
</dbReference>
<evidence type="ECO:0000313" key="4">
    <source>
        <dbReference type="Proteomes" id="UP001218218"/>
    </source>
</evidence>
<dbReference type="AlphaFoldDB" id="A0AAD7ARQ4"/>
<dbReference type="PANTHER" id="PTHR28076:SF1">
    <property type="entry name" value="PROSPORE MEMBRANE ADAPTER PROTEIN SPO71"/>
    <property type="match status" value="1"/>
</dbReference>
<protein>
    <submittedName>
        <fullName evidence="3">Pleckstrin homology domain-containing protein</fullName>
    </submittedName>
</protein>
<gene>
    <name evidence="3" type="ORF">DFH08DRAFT_835340</name>
</gene>